<sequence>MIDRLTLRNFKAFQHVDLPLGPLTLLTGLNSSGKSSVLQALGLLHQSYTAGDLDRAPDVARGSISNVPGQGFLLNGELVGLGTGQDVLHEDFAGEEPEITLAVSEGDYRYSWTVAWEPEQNLLPLTRADLPLTTEGGAPPSGEAAVIPGYFTAGFQYLHADRVSPAEFYPRDHHAAIGRGFLGVRGEHTVNFLRHHAGDQVPDGPLRHPRAQSSLLLQQAAAWIGELCPGVDIQAAPIEGTDAVRLSYGFAGPQGTRRRPTNVGFGLTYALPIVVACLTARPGSLVLMENPEAHLHPHGQTRMAGLAAAAAARGAQLIVETHSDHVLNGARLAVKRGLLAPDDVVLHYFRGDGTGADIVSPRVDRDGLLDQWPEGFFDELENTLDQLLG</sequence>
<dbReference type="SUPFAM" id="SSF52540">
    <property type="entry name" value="P-loop containing nucleoside triphosphate hydrolases"/>
    <property type="match status" value="1"/>
</dbReference>
<dbReference type="Pfam" id="PF13175">
    <property type="entry name" value="AAA_15"/>
    <property type="match status" value="1"/>
</dbReference>
<evidence type="ECO:0000259" key="3">
    <source>
        <dbReference type="Pfam" id="PF13304"/>
    </source>
</evidence>
<feature type="domain" description="Endonuclease GajA/Old nuclease/RecF-like AAA" evidence="2">
    <location>
        <begin position="1"/>
        <end position="46"/>
    </location>
</feature>
<dbReference type="InterPro" id="IPR003959">
    <property type="entry name" value="ATPase_AAA_core"/>
</dbReference>
<evidence type="ECO:0000313" key="5">
    <source>
        <dbReference type="Proteomes" id="UP001183246"/>
    </source>
</evidence>
<dbReference type="InterPro" id="IPR022532">
    <property type="entry name" value="DUF3696"/>
</dbReference>
<dbReference type="InterPro" id="IPR051396">
    <property type="entry name" value="Bact_Antivir_Def_Nuclease"/>
</dbReference>
<organism evidence="4 5">
    <name type="scientific">Streptomyces litchfieldiae</name>
    <dbReference type="NCBI Taxonomy" id="3075543"/>
    <lineage>
        <taxon>Bacteria</taxon>
        <taxon>Bacillati</taxon>
        <taxon>Actinomycetota</taxon>
        <taxon>Actinomycetes</taxon>
        <taxon>Kitasatosporales</taxon>
        <taxon>Streptomycetaceae</taxon>
        <taxon>Streptomyces</taxon>
    </lineage>
</organism>
<reference evidence="5" key="1">
    <citation type="submission" date="2023-07" db="EMBL/GenBank/DDBJ databases">
        <title>30 novel species of actinomycetes from the DSMZ collection.</title>
        <authorList>
            <person name="Nouioui I."/>
        </authorList>
    </citation>
    <scope>NUCLEOTIDE SEQUENCE [LARGE SCALE GENOMIC DNA]</scope>
    <source>
        <strain evidence="5">DSM 44938</strain>
    </source>
</reference>
<name>A0ABU2MY53_9ACTN</name>
<gene>
    <name evidence="4" type="ORF">RM590_28945</name>
</gene>
<feature type="domain" description="DUF3696" evidence="1">
    <location>
        <begin position="339"/>
        <end position="387"/>
    </location>
</feature>
<dbReference type="Gene3D" id="3.40.50.300">
    <property type="entry name" value="P-loop containing nucleotide triphosphate hydrolases"/>
    <property type="match status" value="1"/>
</dbReference>
<dbReference type="InterPro" id="IPR014592">
    <property type="entry name" value="P-loop_UCP034888"/>
</dbReference>
<dbReference type="Pfam" id="PF13304">
    <property type="entry name" value="AAA_21"/>
    <property type="match status" value="1"/>
</dbReference>
<evidence type="ECO:0000313" key="4">
    <source>
        <dbReference type="EMBL" id="MDT0346581.1"/>
    </source>
</evidence>
<feature type="domain" description="ATPase AAA-type core" evidence="3">
    <location>
        <begin position="213"/>
        <end position="328"/>
    </location>
</feature>
<comment type="caution">
    <text evidence="4">The sequence shown here is derived from an EMBL/GenBank/DDBJ whole genome shotgun (WGS) entry which is preliminary data.</text>
</comment>
<evidence type="ECO:0000259" key="1">
    <source>
        <dbReference type="Pfam" id="PF12476"/>
    </source>
</evidence>
<dbReference type="Pfam" id="PF12476">
    <property type="entry name" value="DUF3696"/>
    <property type="match status" value="1"/>
</dbReference>
<dbReference type="InterPro" id="IPR041685">
    <property type="entry name" value="AAA_GajA/Old/RecF-like"/>
</dbReference>
<dbReference type="EMBL" id="JAVREL010000022">
    <property type="protein sequence ID" value="MDT0346581.1"/>
    <property type="molecule type" value="Genomic_DNA"/>
</dbReference>
<protein>
    <submittedName>
        <fullName evidence="4">DUF3696 domain-containing protein</fullName>
    </submittedName>
</protein>
<dbReference type="Proteomes" id="UP001183246">
    <property type="component" value="Unassembled WGS sequence"/>
</dbReference>
<dbReference type="PANTHER" id="PTHR43581">
    <property type="entry name" value="ATP/GTP PHOSPHATASE"/>
    <property type="match status" value="1"/>
</dbReference>
<dbReference type="PIRSF" id="PIRSF034888">
    <property type="entry name" value="P-loop_UCP034888"/>
    <property type="match status" value="1"/>
</dbReference>
<dbReference type="RefSeq" id="WP_311707708.1">
    <property type="nucleotide sequence ID" value="NZ_JAVREL010000022.1"/>
</dbReference>
<proteinExistence type="predicted"/>
<evidence type="ECO:0000259" key="2">
    <source>
        <dbReference type="Pfam" id="PF13175"/>
    </source>
</evidence>
<dbReference type="InterPro" id="IPR027417">
    <property type="entry name" value="P-loop_NTPase"/>
</dbReference>
<accession>A0ABU2MY53</accession>
<dbReference type="PANTHER" id="PTHR43581:SF2">
    <property type="entry name" value="EXCINUCLEASE ATPASE SUBUNIT"/>
    <property type="match status" value="1"/>
</dbReference>
<keyword evidence="5" id="KW-1185">Reference proteome</keyword>